<dbReference type="InterPro" id="IPR036388">
    <property type="entry name" value="WH-like_DNA-bd_sf"/>
</dbReference>
<dbReference type="PANTHER" id="PTHR33221:SF4">
    <property type="entry name" value="HTH-TYPE TRANSCRIPTIONAL REPRESSOR NSRR"/>
    <property type="match status" value="1"/>
</dbReference>
<dbReference type="NCBIfam" id="NF008886">
    <property type="entry name" value="PRK11920.1"/>
    <property type="match status" value="1"/>
</dbReference>
<comment type="caution">
    <text evidence="2">The sequence shown here is derived from an EMBL/GenBank/DDBJ whole genome shotgun (WGS) entry which is preliminary data.</text>
</comment>
<evidence type="ECO:0000313" key="3">
    <source>
        <dbReference type="Proteomes" id="UP001161405"/>
    </source>
</evidence>
<dbReference type="NCBIfam" id="TIGR00738">
    <property type="entry name" value="rrf2_super"/>
    <property type="match status" value="1"/>
</dbReference>
<name>A0ABQ5US60_9HYPH</name>
<sequence>MRLTKQSNYAVRILMYCASNDGLSRIADIAEFYKISETFLFKILQVLNHGGFVETVRGRHGGIKLSRPASEMKLGEVVRSTEDNFALAECFEGGDDIACPLTGTCGLNHALHRALVAFLNVLDEYTIEDLTDNRRNINVLLQLEMAMKDAPKKTADA</sequence>
<dbReference type="SUPFAM" id="SSF46785">
    <property type="entry name" value="Winged helix' DNA-binding domain"/>
    <property type="match status" value="1"/>
</dbReference>
<dbReference type="Gene3D" id="1.10.10.10">
    <property type="entry name" value="Winged helix-like DNA-binding domain superfamily/Winged helix DNA-binding domain"/>
    <property type="match status" value="1"/>
</dbReference>
<keyword evidence="1" id="KW-0238">DNA-binding</keyword>
<dbReference type="Pfam" id="PF02082">
    <property type="entry name" value="Rrf2"/>
    <property type="match status" value="1"/>
</dbReference>
<dbReference type="Proteomes" id="UP001161405">
    <property type="component" value="Unassembled WGS sequence"/>
</dbReference>
<dbReference type="PROSITE" id="PS51197">
    <property type="entry name" value="HTH_RRF2_2"/>
    <property type="match status" value="1"/>
</dbReference>
<dbReference type="RefSeq" id="WP_284364601.1">
    <property type="nucleotide sequence ID" value="NZ_BSNI01000002.1"/>
</dbReference>
<dbReference type="PANTHER" id="PTHR33221">
    <property type="entry name" value="WINGED HELIX-TURN-HELIX TRANSCRIPTIONAL REGULATOR, RRF2 FAMILY"/>
    <property type="match status" value="1"/>
</dbReference>
<accession>A0ABQ5US60</accession>
<evidence type="ECO:0000313" key="2">
    <source>
        <dbReference type="EMBL" id="GLQ18028.1"/>
    </source>
</evidence>
<organism evidence="2 3">
    <name type="scientific">Maritalea porphyrae</name>
    <dbReference type="NCBI Taxonomy" id="880732"/>
    <lineage>
        <taxon>Bacteria</taxon>
        <taxon>Pseudomonadati</taxon>
        <taxon>Pseudomonadota</taxon>
        <taxon>Alphaproteobacteria</taxon>
        <taxon>Hyphomicrobiales</taxon>
        <taxon>Devosiaceae</taxon>
        <taxon>Maritalea</taxon>
    </lineage>
</organism>
<evidence type="ECO:0000256" key="1">
    <source>
        <dbReference type="ARBA" id="ARBA00023125"/>
    </source>
</evidence>
<reference evidence="2" key="2">
    <citation type="submission" date="2023-01" db="EMBL/GenBank/DDBJ databases">
        <title>Draft genome sequence of Maritalea porphyrae strain NBRC 107169.</title>
        <authorList>
            <person name="Sun Q."/>
            <person name="Mori K."/>
        </authorList>
    </citation>
    <scope>NUCLEOTIDE SEQUENCE</scope>
    <source>
        <strain evidence="2">NBRC 107169</strain>
    </source>
</reference>
<keyword evidence="3" id="KW-1185">Reference proteome</keyword>
<dbReference type="EMBL" id="BSNI01000002">
    <property type="protein sequence ID" value="GLQ18028.1"/>
    <property type="molecule type" value="Genomic_DNA"/>
</dbReference>
<reference evidence="2" key="1">
    <citation type="journal article" date="2014" name="Int. J. Syst. Evol. Microbiol.">
        <title>Complete genome of a new Firmicutes species belonging to the dominant human colonic microbiota ('Ruminococcus bicirculans') reveals two chromosomes and a selective capacity to utilize plant glucans.</title>
        <authorList>
            <consortium name="NISC Comparative Sequencing Program"/>
            <person name="Wegmann U."/>
            <person name="Louis P."/>
            <person name="Goesmann A."/>
            <person name="Henrissat B."/>
            <person name="Duncan S.H."/>
            <person name="Flint H.J."/>
        </authorList>
    </citation>
    <scope>NUCLEOTIDE SEQUENCE</scope>
    <source>
        <strain evidence="2">NBRC 107169</strain>
    </source>
</reference>
<dbReference type="InterPro" id="IPR036390">
    <property type="entry name" value="WH_DNA-bd_sf"/>
</dbReference>
<dbReference type="InterPro" id="IPR000944">
    <property type="entry name" value="Tscrpt_reg_Rrf2"/>
</dbReference>
<gene>
    <name evidence="2" type="primary">aau3</name>
    <name evidence="2" type="ORF">GCM10007879_22770</name>
</gene>
<proteinExistence type="predicted"/>
<protein>
    <submittedName>
        <fullName evidence="2">Transcriptional regulator</fullName>
    </submittedName>
</protein>